<dbReference type="STRING" id="1348853.LK12_06940"/>
<feature type="compositionally biased region" description="Basic residues" evidence="1">
    <location>
        <begin position="80"/>
        <end position="90"/>
    </location>
</feature>
<feature type="domain" description="Phasin" evidence="2">
    <location>
        <begin position="223"/>
        <end position="317"/>
    </location>
</feature>
<comment type="caution">
    <text evidence="3">The sequence shown here is derived from an EMBL/GenBank/DDBJ whole genome shotgun (WGS) entry which is preliminary data.</text>
</comment>
<evidence type="ECO:0000259" key="2">
    <source>
        <dbReference type="Pfam" id="PF09361"/>
    </source>
</evidence>
<organism evidence="3 4">
    <name type="scientific">Novosphingobium malaysiense</name>
    <dbReference type="NCBI Taxonomy" id="1348853"/>
    <lineage>
        <taxon>Bacteria</taxon>
        <taxon>Pseudomonadati</taxon>
        <taxon>Pseudomonadota</taxon>
        <taxon>Alphaproteobacteria</taxon>
        <taxon>Sphingomonadales</taxon>
        <taxon>Sphingomonadaceae</taxon>
        <taxon>Novosphingobium</taxon>
    </lineage>
</organism>
<name>A0A0B1ZMY4_9SPHN</name>
<dbReference type="Pfam" id="PF09361">
    <property type="entry name" value="Phasin_2"/>
    <property type="match status" value="1"/>
</dbReference>
<feature type="region of interest" description="Disordered" evidence="1">
    <location>
        <begin position="25"/>
        <end position="132"/>
    </location>
</feature>
<accession>A0A0B1ZMY4</accession>
<sequence length="330" mass="34106">MAANEDPKDIASADKAYQAAVEATPIKAAESTSKVDSAKEPEAKAAPAKPAETKPEPKGAKVEPGPAATKAKPATASRKAAAKPKPKSAKAKPAAKATPKAAAKPAETAKPVAKTKPVAKAKPAKKKEVPVKAAAPKPAVKVAGAKDKAVSAATTSPKAAAPKAAKPAAKPAFAEFFSNFMLEDKTMDMSANFSGFQDAMTEAQAKAKDVFEKSTKMFGEAGDFAKGNVEAVMESSKIMAEGMQSLGSEIVTESRSAFETMSGDIKELAAAKSPTDFFKIQGDMMRKSFDSAVAYSSKNSEAMLKLASDVMAPISGRVSMAMEKARSTSL</sequence>
<reference evidence="3 4" key="1">
    <citation type="submission" date="2014-10" db="EMBL/GenBank/DDBJ databases">
        <title>Genome sequence of Novosphingobium malaysiense MUSC 273(T).</title>
        <authorList>
            <person name="Lee L.-H."/>
        </authorList>
    </citation>
    <scope>NUCLEOTIDE SEQUENCE [LARGE SCALE GENOMIC DNA]</scope>
    <source>
        <strain evidence="3 4">MUSC 273</strain>
    </source>
</reference>
<feature type="compositionally biased region" description="Basic and acidic residues" evidence="1">
    <location>
        <begin position="51"/>
        <end position="61"/>
    </location>
</feature>
<dbReference type="Proteomes" id="UP000031057">
    <property type="component" value="Unassembled WGS sequence"/>
</dbReference>
<dbReference type="EMBL" id="JTDI01000002">
    <property type="protein sequence ID" value="KHK92515.1"/>
    <property type="molecule type" value="Genomic_DNA"/>
</dbReference>
<evidence type="ECO:0000313" key="3">
    <source>
        <dbReference type="EMBL" id="KHK92515.1"/>
    </source>
</evidence>
<evidence type="ECO:0000313" key="4">
    <source>
        <dbReference type="Proteomes" id="UP000031057"/>
    </source>
</evidence>
<dbReference type="InterPro" id="IPR018968">
    <property type="entry name" value="Phasin"/>
</dbReference>
<evidence type="ECO:0000256" key="1">
    <source>
        <dbReference type="SAM" id="MobiDB-lite"/>
    </source>
</evidence>
<protein>
    <submittedName>
        <fullName evidence="3">Phasin</fullName>
    </submittedName>
</protein>
<dbReference type="OrthoDB" id="8479795at2"/>
<dbReference type="AlphaFoldDB" id="A0A0B1ZMY4"/>
<feature type="compositionally biased region" description="Low complexity" evidence="1">
    <location>
        <begin position="66"/>
        <end position="79"/>
    </location>
</feature>
<gene>
    <name evidence="3" type="ORF">LK12_06940</name>
</gene>
<keyword evidence="4" id="KW-1185">Reference proteome</keyword>
<feature type="compositionally biased region" description="Low complexity" evidence="1">
    <location>
        <begin position="91"/>
        <end position="116"/>
    </location>
</feature>
<dbReference type="RefSeq" id="WP_039280993.1">
    <property type="nucleotide sequence ID" value="NZ_JTDI01000002.1"/>
</dbReference>
<proteinExistence type="predicted"/>